<comment type="caution">
    <text evidence="2">The sequence shown here is derived from an EMBL/GenBank/DDBJ whole genome shotgun (WGS) entry which is preliminary data.</text>
</comment>
<organism evidence="2 3">
    <name type="scientific">Acetobacter peroxydans</name>
    <dbReference type="NCBI Taxonomy" id="104098"/>
    <lineage>
        <taxon>Bacteria</taxon>
        <taxon>Pseudomonadati</taxon>
        <taxon>Pseudomonadota</taxon>
        <taxon>Alphaproteobacteria</taxon>
        <taxon>Acetobacterales</taxon>
        <taxon>Acetobacteraceae</taxon>
        <taxon>Acetobacter</taxon>
    </lineage>
</organism>
<evidence type="ECO:0000313" key="3">
    <source>
        <dbReference type="Proteomes" id="UP000317730"/>
    </source>
</evidence>
<dbReference type="AlphaFoldDB" id="A0A4Y3TSR3"/>
<feature type="region of interest" description="Disordered" evidence="1">
    <location>
        <begin position="114"/>
        <end position="143"/>
    </location>
</feature>
<proteinExistence type="predicted"/>
<dbReference type="Pfam" id="PF07370">
    <property type="entry name" value="DUF1489"/>
    <property type="match status" value="1"/>
</dbReference>
<dbReference type="EMBL" id="BJMV01000005">
    <property type="protein sequence ID" value="GEB85436.1"/>
    <property type="molecule type" value="Genomic_DNA"/>
</dbReference>
<protein>
    <recommendedName>
        <fullName evidence="4">Lysophospholipase</fullName>
    </recommendedName>
</protein>
<accession>A0A4Y3TSR3</accession>
<reference evidence="2 3" key="1">
    <citation type="submission" date="2019-06" db="EMBL/GenBank/DDBJ databases">
        <title>Whole genome shotgun sequence of Acetobacter peroxydans NBRC 13755.</title>
        <authorList>
            <person name="Hosoyama A."/>
            <person name="Uohara A."/>
            <person name="Ohji S."/>
            <person name="Ichikawa N."/>
        </authorList>
    </citation>
    <scope>NUCLEOTIDE SEQUENCE [LARGE SCALE GENOMIC DNA]</scope>
    <source>
        <strain evidence="2 3">NBRC 13755</strain>
    </source>
</reference>
<evidence type="ECO:0000313" key="2">
    <source>
        <dbReference type="EMBL" id="GEB85436.1"/>
    </source>
</evidence>
<evidence type="ECO:0008006" key="4">
    <source>
        <dbReference type="Google" id="ProtNLM"/>
    </source>
</evidence>
<name>A0A4Y3TSR3_9PROT</name>
<sequence length="159" mass="17410">MLNLIKLTVGVSSLEDLAFRQAQPDNTRSLPGHTAPLPVVHTRSFPRRKDEILPGGSLYRVMSGLILCRQEILAIETITRTDGTSGTLLFLSPTIIRVQACPMRPFQGWRYLAAPDSPPDLADPETASQAKQPGIDTHRQAEPDALPLPLLRELALLGL</sequence>
<dbReference type="RefSeq" id="WP_141375799.1">
    <property type="nucleotide sequence ID" value="NZ_BAPL01000001.1"/>
</dbReference>
<keyword evidence="3" id="KW-1185">Reference proteome</keyword>
<gene>
    <name evidence="2" type="ORF">APE01nite_12330</name>
</gene>
<dbReference type="InterPro" id="IPR008320">
    <property type="entry name" value="UCP032025"/>
</dbReference>
<dbReference type="Proteomes" id="UP000317730">
    <property type="component" value="Unassembled WGS sequence"/>
</dbReference>
<dbReference type="OrthoDB" id="9798292at2"/>
<evidence type="ECO:0000256" key="1">
    <source>
        <dbReference type="SAM" id="MobiDB-lite"/>
    </source>
</evidence>